<keyword evidence="3" id="KW-1185">Reference proteome</keyword>
<evidence type="ECO:0000313" key="3">
    <source>
        <dbReference type="Proteomes" id="UP000247498"/>
    </source>
</evidence>
<proteinExistence type="predicted"/>
<feature type="region of interest" description="Disordered" evidence="1">
    <location>
        <begin position="298"/>
        <end position="371"/>
    </location>
</feature>
<dbReference type="Proteomes" id="UP000247498">
    <property type="component" value="Unassembled WGS sequence"/>
</dbReference>
<dbReference type="AlphaFoldDB" id="A0A2V0P355"/>
<sequence length="1037" mass="102200">MARAAPPQPHGEFLRGSVAALLSRVPHAARQSLRHTEAAALLEPFFPRAPLRGPAALAGRRFFLAAVSDWQLTLVPISAGPAGHAAAAAAPVLEVPWLAISDVRQQREEAGDYLSGAAAQHTRAITIVPTAVASAAAAAGGGGAVGSGGRGEGGAAAAVRAWARTLGAADADGRPLWEGFGGDSSSGSGGGGGTTGSGDEGAELSWCEGDVLRLLTVERHSALFFHINAAWEGAHERAALAAARAPWLPSWAGPSRQEVSGGAPWGLAACANRLGGGGSEQALAADASSAELQQWLGSLSDNGRGEGGARPRPSGLMPLDLGAPSTSGGGDGCSSPAVSPSPKGADGPAAPAGARTTSAASPVPGAAAPALRRQLSDSQLLPSAAKSGGGAGAAAAAAAARPVSAAGGRASSPLAGALPRGGPLFGSSSGPAQPARPRTPSLRGLLAALQERAARARRAAAERQRAQAALARGVRARGSVAEAREAFRARAAALARPCSLLGDGDSRGITGLIMELALAKADRVPELHRLFFASPDVLAFAAARLTSWAAVCALPERAAAAGRSGGTWPQRRPRRLLRRLGLLGPPVDLQATLQAAAALAAGAADGAPVRSWPYGRGSEARGGLAGGGGGGCSAFYADPVRLSPLASLQSRYLFVERALHASAAAAAPARGEAAGGCSSDEDGSGADSDSDSDDGGNHYSGGGGGGGRGGGDGRQGGRWVCGPAPGVALWERLAARLCAEAAGGKLRLLLSWLRLQLQYSEGCPERLQWLSSAPLRGGARPAGGGAAGGDPTFLGATQALLAGLLTLTAQLPSLLDSGAARSEGNGGSRPAAAKQAAGADDDPLAWCGAPVGPADAAADALAGCLGGLLSLAAHARDAGMAHEAAELLGVVHQVPPAALAALVRRLFTRMLCLLSGGRDAPPPPAGAGAAAGPVAAAACGRALVGVLEAARAGAGALRDACETEIAHLLATPQVCSRLAAHGGVAGGVPAALNRRLLARVLGLAGAAPQPWLRVAADAASAPPAAAVNRAAPLPVQT</sequence>
<feature type="compositionally biased region" description="Low complexity" evidence="1">
    <location>
        <begin position="340"/>
        <end position="370"/>
    </location>
</feature>
<dbReference type="InParanoid" id="A0A2V0P355"/>
<feature type="region of interest" description="Disordered" evidence="1">
    <location>
        <begin position="406"/>
        <end position="439"/>
    </location>
</feature>
<feature type="compositionally biased region" description="Gly residues" evidence="1">
    <location>
        <begin position="698"/>
        <end position="716"/>
    </location>
</feature>
<comment type="caution">
    <text evidence="2">The sequence shown here is derived from an EMBL/GenBank/DDBJ whole genome shotgun (WGS) entry which is preliminary data.</text>
</comment>
<feature type="region of interest" description="Disordered" evidence="1">
    <location>
        <begin position="670"/>
        <end position="717"/>
    </location>
</feature>
<evidence type="ECO:0000256" key="1">
    <source>
        <dbReference type="SAM" id="MobiDB-lite"/>
    </source>
</evidence>
<name>A0A2V0P355_9CHLO</name>
<reference evidence="2 3" key="1">
    <citation type="journal article" date="2018" name="Sci. Rep.">
        <title>Raphidocelis subcapitata (=Pseudokirchneriella subcapitata) provides an insight into genome evolution and environmental adaptations in the Sphaeropleales.</title>
        <authorList>
            <person name="Suzuki S."/>
            <person name="Yamaguchi H."/>
            <person name="Nakajima N."/>
            <person name="Kawachi M."/>
        </authorList>
    </citation>
    <scope>NUCLEOTIDE SEQUENCE [LARGE SCALE GENOMIC DNA]</scope>
    <source>
        <strain evidence="2 3">NIES-35</strain>
    </source>
</reference>
<feature type="compositionally biased region" description="Gly residues" evidence="1">
    <location>
        <begin position="179"/>
        <end position="199"/>
    </location>
</feature>
<protein>
    <submittedName>
        <fullName evidence="2">Uncharacterized protein</fullName>
    </submittedName>
</protein>
<organism evidence="2 3">
    <name type="scientific">Raphidocelis subcapitata</name>
    <dbReference type="NCBI Taxonomy" id="307507"/>
    <lineage>
        <taxon>Eukaryota</taxon>
        <taxon>Viridiplantae</taxon>
        <taxon>Chlorophyta</taxon>
        <taxon>core chlorophytes</taxon>
        <taxon>Chlorophyceae</taxon>
        <taxon>CS clade</taxon>
        <taxon>Sphaeropleales</taxon>
        <taxon>Selenastraceae</taxon>
        <taxon>Raphidocelis</taxon>
    </lineage>
</organism>
<dbReference type="EMBL" id="BDRX01000050">
    <property type="protein sequence ID" value="GBF94298.1"/>
    <property type="molecule type" value="Genomic_DNA"/>
</dbReference>
<accession>A0A2V0P355</accession>
<feature type="compositionally biased region" description="Acidic residues" evidence="1">
    <location>
        <begin position="679"/>
        <end position="694"/>
    </location>
</feature>
<gene>
    <name evidence="2" type="ORF">Rsub_06920</name>
</gene>
<feature type="region of interest" description="Disordered" evidence="1">
    <location>
        <begin position="174"/>
        <end position="202"/>
    </location>
</feature>
<evidence type="ECO:0000313" key="2">
    <source>
        <dbReference type="EMBL" id="GBF94298.1"/>
    </source>
</evidence>